<reference evidence="1" key="1">
    <citation type="journal article" date="2015" name="Nature">
        <title>Complex archaea that bridge the gap between prokaryotes and eukaryotes.</title>
        <authorList>
            <person name="Spang A."/>
            <person name="Saw J.H."/>
            <person name="Jorgensen S.L."/>
            <person name="Zaremba-Niedzwiedzka K."/>
            <person name="Martijn J."/>
            <person name="Lind A.E."/>
            <person name="van Eijk R."/>
            <person name="Schleper C."/>
            <person name="Guy L."/>
            <person name="Ettema T.J."/>
        </authorList>
    </citation>
    <scope>NUCLEOTIDE SEQUENCE</scope>
</reference>
<gene>
    <name evidence="1" type="ORF">LCGC14_0336600</name>
</gene>
<dbReference type="EMBL" id="LAZR01000242">
    <property type="protein sequence ID" value="KKN79805.1"/>
    <property type="molecule type" value="Genomic_DNA"/>
</dbReference>
<dbReference type="AlphaFoldDB" id="A0A0F9TF59"/>
<proteinExistence type="predicted"/>
<organism evidence="1">
    <name type="scientific">marine sediment metagenome</name>
    <dbReference type="NCBI Taxonomy" id="412755"/>
    <lineage>
        <taxon>unclassified sequences</taxon>
        <taxon>metagenomes</taxon>
        <taxon>ecological metagenomes</taxon>
    </lineage>
</organism>
<name>A0A0F9TF59_9ZZZZ</name>
<comment type="caution">
    <text evidence="1">The sequence shown here is derived from an EMBL/GenBank/DDBJ whole genome shotgun (WGS) entry which is preliminary data.</text>
</comment>
<evidence type="ECO:0000313" key="1">
    <source>
        <dbReference type="EMBL" id="KKN79805.1"/>
    </source>
</evidence>
<protein>
    <submittedName>
        <fullName evidence="1">Uncharacterized protein</fullName>
    </submittedName>
</protein>
<accession>A0A0F9TF59</accession>
<sequence>MPQQIVINKCYGGFGLSDEGYARLIELGVPAGQYSPDEAGGEVIYDRYLEADPDEVSIAMRRLDGRYWETWLREKRDRPLLVQVVEELGSTAASGHFAELTIVEVPDGVKWQIEEYDGIEHVAETHRTWS</sequence>